<dbReference type="GO" id="GO:0006166">
    <property type="term" value="P:purine ribonucleoside salvage"/>
    <property type="evidence" value="ECO:0007669"/>
    <property type="project" value="UniProtKB-KW"/>
</dbReference>
<comment type="similarity">
    <text evidence="5">Belongs to the purine/pyrimidine phosphoribosyltransferase family.</text>
</comment>
<reference evidence="15" key="1">
    <citation type="submission" date="2021-02" db="EMBL/GenBank/DDBJ databases">
        <authorList>
            <person name="Nowell W R."/>
        </authorList>
    </citation>
    <scope>NUCLEOTIDE SEQUENCE</scope>
</reference>
<dbReference type="Gene3D" id="3.40.50.2020">
    <property type="match status" value="1"/>
</dbReference>
<dbReference type="Proteomes" id="UP000663866">
    <property type="component" value="Unassembled WGS sequence"/>
</dbReference>
<evidence type="ECO:0000256" key="7">
    <source>
        <dbReference type="ARBA" id="ARBA00011893"/>
    </source>
</evidence>
<gene>
    <name evidence="14" type="ORF">MBJ925_LOCUS12587</name>
    <name evidence="18" type="ORF">OVN521_LOCUS2831</name>
    <name evidence="19" type="ORF">SMN809_LOCUS15079</name>
    <name evidence="17" type="ORF">UXM345_LOCUS2095</name>
    <name evidence="15" type="ORF">WKI299_LOCUS12479</name>
    <name evidence="16" type="ORF">XDN619_LOCUS14196</name>
</gene>
<dbReference type="FunFam" id="3.40.50.2020:FF:000004">
    <property type="entry name" value="Adenine phosphoribosyltransferase"/>
    <property type="match status" value="1"/>
</dbReference>
<evidence type="ECO:0000313" key="20">
    <source>
        <dbReference type="Proteomes" id="UP000663856"/>
    </source>
</evidence>
<dbReference type="InterPro" id="IPR000836">
    <property type="entry name" value="PRTase_dom"/>
</dbReference>
<dbReference type="InterPro" id="IPR050054">
    <property type="entry name" value="UPRTase/APRTase"/>
</dbReference>
<comment type="catalytic activity">
    <reaction evidence="1">
        <text>AMP + diphosphate = 5-phospho-alpha-D-ribose 1-diphosphate + adenine</text>
        <dbReference type="Rhea" id="RHEA:16609"/>
        <dbReference type="ChEBI" id="CHEBI:16708"/>
        <dbReference type="ChEBI" id="CHEBI:33019"/>
        <dbReference type="ChEBI" id="CHEBI:58017"/>
        <dbReference type="ChEBI" id="CHEBI:456215"/>
        <dbReference type="EC" id="2.4.2.7"/>
    </reaction>
</comment>
<evidence type="ECO:0000256" key="11">
    <source>
        <dbReference type="ARBA" id="ARBA00022679"/>
    </source>
</evidence>
<comment type="pathway">
    <text evidence="4">Purine metabolism; AMP biosynthesis via salvage pathway; AMP from adenine: step 1/1.</text>
</comment>
<dbReference type="Pfam" id="PF00156">
    <property type="entry name" value="Pribosyltran"/>
    <property type="match status" value="1"/>
</dbReference>
<keyword evidence="9" id="KW-0963">Cytoplasm</keyword>
<dbReference type="GO" id="GO:0003999">
    <property type="term" value="F:adenine phosphoribosyltransferase activity"/>
    <property type="evidence" value="ECO:0007669"/>
    <property type="project" value="UniProtKB-EC"/>
</dbReference>
<dbReference type="InterPro" id="IPR029057">
    <property type="entry name" value="PRTase-like"/>
</dbReference>
<organism evidence="15 20">
    <name type="scientific">Rotaria magnacalcarata</name>
    <dbReference type="NCBI Taxonomy" id="392030"/>
    <lineage>
        <taxon>Eukaryota</taxon>
        <taxon>Metazoa</taxon>
        <taxon>Spiralia</taxon>
        <taxon>Gnathifera</taxon>
        <taxon>Rotifera</taxon>
        <taxon>Eurotatoria</taxon>
        <taxon>Bdelloidea</taxon>
        <taxon>Philodinida</taxon>
        <taxon>Philodinidae</taxon>
        <taxon>Rotaria</taxon>
    </lineage>
</organism>
<evidence type="ECO:0000313" key="18">
    <source>
        <dbReference type="EMBL" id="CAF3781964.1"/>
    </source>
</evidence>
<name>A0A816QM80_9BILA</name>
<dbReference type="Proteomes" id="UP000676336">
    <property type="component" value="Unassembled WGS sequence"/>
</dbReference>
<evidence type="ECO:0000313" key="14">
    <source>
        <dbReference type="EMBL" id="CAF2048311.1"/>
    </source>
</evidence>
<evidence type="ECO:0000313" key="15">
    <source>
        <dbReference type="EMBL" id="CAF2062833.1"/>
    </source>
</evidence>
<dbReference type="HAMAP" id="MF_00004">
    <property type="entry name" value="Aden_phosphoribosyltr"/>
    <property type="match status" value="1"/>
</dbReference>
<comment type="subunit">
    <text evidence="6">Homodimer.</text>
</comment>
<dbReference type="Proteomes" id="UP000663887">
    <property type="component" value="Unassembled WGS sequence"/>
</dbReference>
<dbReference type="EC" id="2.4.2.7" evidence="7"/>
<protein>
    <recommendedName>
        <fullName evidence="8">Adenine phosphoribosyltransferase</fullName>
        <ecNumber evidence="7">2.4.2.7</ecNumber>
    </recommendedName>
</protein>
<evidence type="ECO:0000256" key="10">
    <source>
        <dbReference type="ARBA" id="ARBA00022676"/>
    </source>
</evidence>
<keyword evidence="11" id="KW-0808">Transferase</keyword>
<dbReference type="NCBIfam" id="TIGR01090">
    <property type="entry name" value="apt"/>
    <property type="match status" value="1"/>
</dbReference>
<dbReference type="AlphaFoldDB" id="A0A816QM80"/>
<evidence type="ECO:0000256" key="6">
    <source>
        <dbReference type="ARBA" id="ARBA00011738"/>
    </source>
</evidence>
<dbReference type="InterPro" id="IPR005764">
    <property type="entry name" value="Ade_phspho_trans"/>
</dbReference>
<dbReference type="EMBL" id="CAJOBI010006384">
    <property type="protein sequence ID" value="CAF4059042.1"/>
    <property type="molecule type" value="Genomic_DNA"/>
</dbReference>
<comment type="subcellular location">
    <subcellularLocation>
        <location evidence="3">Cytoplasm</location>
    </subcellularLocation>
</comment>
<evidence type="ECO:0000256" key="5">
    <source>
        <dbReference type="ARBA" id="ARBA00008391"/>
    </source>
</evidence>
<evidence type="ECO:0000313" key="17">
    <source>
        <dbReference type="EMBL" id="CAF3752662.1"/>
    </source>
</evidence>
<dbReference type="GO" id="GO:0016208">
    <property type="term" value="F:AMP binding"/>
    <property type="evidence" value="ECO:0007669"/>
    <property type="project" value="TreeGrafter"/>
</dbReference>
<dbReference type="GO" id="GO:0005737">
    <property type="term" value="C:cytoplasm"/>
    <property type="evidence" value="ECO:0007669"/>
    <property type="project" value="UniProtKB-SubCell"/>
</dbReference>
<evidence type="ECO:0000256" key="8">
    <source>
        <dbReference type="ARBA" id="ARBA00017366"/>
    </source>
</evidence>
<keyword evidence="10" id="KW-0328">Glycosyltransferase</keyword>
<evidence type="ECO:0000313" key="19">
    <source>
        <dbReference type="EMBL" id="CAF4059042.1"/>
    </source>
</evidence>
<dbReference type="GO" id="GO:0044209">
    <property type="term" value="P:AMP salvage"/>
    <property type="evidence" value="ECO:0007669"/>
    <property type="project" value="UniProtKB-UniPathway"/>
</dbReference>
<evidence type="ECO:0000256" key="3">
    <source>
        <dbReference type="ARBA" id="ARBA00004496"/>
    </source>
</evidence>
<dbReference type="EMBL" id="CAJNRF010004641">
    <property type="protein sequence ID" value="CAF2062833.1"/>
    <property type="molecule type" value="Genomic_DNA"/>
</dbReference>
<dbReference type="NCBIfam" id="NF002636">
    <property type="entry name" value="PRK02304.1-5"/>
    <property type="match status" value="1"/>
</dbReference>
<dbReference type="GO" id="GO:0002055">
    <property type="term" value="F:adenine binding"/>
    <property type="evidence" value="ECO:0007669"/>
    <property type="project" value="TreeGrafter"/>
</dbReference>
<dbReference type="EMBL" id="CAJNRG010005611">
    <property type="protein sequence ID" value="CAF2078949.1"/>
    <property type="molecule type" value="Genomic_DNA"/>
</dbReference>
<keyword evidence="21" id="KW-1185">Reference proteome</keyword>
<evidence type="ECO:0000256" key="2">
    <source>
        <dbReference type="ARBA" id="ARBA00003968"/>
    </source>
</evidence>
<dbReference type="EMBL" id="CAJOBF010000123">
    <property type="protein sequence ID" value="CAF3752662.1"/>
    <property type="molecule type" value="Genomic_DNA"/>
</dbReference>
<dbReference type="PANTHER" id="PTHR32315">
    <property type="entry name" value="ADENINE PHOSPHORIBOSYLTRANSFERASE"/>
    <property type="match status" value="1"/>
</dbReference>
<evidence type="ECO:0000256" key="1">
    <source>
        <dbReference type="ARBA" id="ARBA00000868"/>
    </source>
</evidence>
<dbReference type="SUPFAM" id="SSF53271">
    <property type="entry name" value="PRTase-like"/>
    <property type="match status" value="1"/>
</dbReference>
<accession>A0A816QM80</accession>
<dbReference type="PANTHER" id="PTHR32315:SF3">
    <property type="entry name" value="ADENINE PHOSPHORIBOSYLTRANSFERASE"/>
    <property type="match status" value="1"/>
</dbReference>
<dbReference type="NCBIfam" id="NF002634">
    <property type="entry name" value="PRK02304.1-3"/>
    <property type="match status" value="1"/>
</dbReference>
<sequence length="196" mass="21662">MSRSENENLELIRASLKTCPDFPKNGITFIDILGIFSNPAAHRALIDLILTRIRKLDTKIDAVVGLEARGFIFGPQIALELQIPFLPIRKHGKLPGKLVTIDYVLEYGTDTIEMQVDILKSGAKILLVDDILATGGTLGAAQKLCAKLDYNVVETLVIIELLGLGGREKLANVDHFTTLFQYSQNDIEAIAVRYEK</sequence>
<evidence type="ECO:0000256" key="4">
    <source>
        <dbReference type="ARBA" id="ARBA00004659"/>
    </source>
</evidence>
<dbReference type="Proteomes" id="UP000663824">
    <property type="component" value="Unassembled WGS sequence"/>
</dbReference>
<dbReference type="CDD" id="cd06223">
    <property type="entry name" value="PRTases_typeI"/>
    <property type="match status" value="1"/>
</dbReference>
<evidence type="ECO:0000313" key="16">
    <source>
        <dbReference type="EMBL" id="CAF2078949.1"/>
    </source>
</evidence>
<dbReference type="GO" id="GO:0006168">
    <property type="term" value="P:adenine salvage"/>
    <property type="evidence" value="ECO:0007669"/>
    <property type="project" value="InterPro"/>
</dbReference>
<evidence type="ECO:0000256" key="9">
    <source>
        <dbReference type="ARBA" id="ARBA00022490"/>
    </source>
</evidence>
<evidence type="ECO:0000256" key="12">
    <source>
        <dbReference type="ARBA" id="ARBA00022726"/>
    </source>
</evidence>
<dbReference type="UniPathway" id="UPA00588">
    <property type="reaction ID" value="UER00646"/>
</dbReference>
<comment type="caution">
    <text evidence="15">The sequence shown here is derived from an EMBL/GenBank/DDBJ whole genome shotgun (WGS) entry which is preliminary data.</text>
</comment>
<dbReference type="Proteomes" id="UP000663856">
    <property type="component" value="Unassembled WGS sequence"/>
</dbReference>
<dbReference type="EMBL" id="CAJNRE010005659">
    <property type="protein sequence ID" value="CAF2048311.1"/>
    <property type="molecule type" value="Genomic_DNA"/>
</dbReference>
<dbReference type="EMBL" id="CAJOBG010000231">
    <property type="protein sequence ID" value="CAF3781964.1"/>
    <property type="molecule type" value="Genomic_DNA"/>
</dbReference>
<comment type="function">
    <text evidence="2">Catalyzes a salvage reaction resulting in the formation of AMP, that is energically less costly than de novo synthesis.</text>
</comment>
<dbReference type="Proteomes" id="UP000663842">
    <property type="component" value="Unassembled WGS sequence"/>
</dbReference>
<evidence type="ECO:0000259" key="13">
    <source>
        <dbReference type="Pfam" id="PF00156"/>
    </source>
</evidence>
<feature type="domain" description="Phosphoribosyltransferase" evidence="13">
    <location>
        <begin position="35"/>
        <end position="181"/>
    </location>
</feature>
<evidence type="ECO:0000313" key="21">
    <source>
        <dbReference type="Proteomes" id="UP000663866"/>
    </source>
</evidence>
<proteinExistence type="inferred from homology"/>
<keyword evidence="12" id="KW-0660">Purine salvage</keyword>